<protein>
    <submittedName>
        <fullName evidence="2">40003_t:CDS:1</fullName>
    </submittedName>
</protein>
<keyword evidence="3" id="KW-1185">Reference proteome</keyword>
<accession>A0ABN7VRJ3</accession>
<comment type="caution">
    <text evidence="2">The sequence shown here is derived from an EMBL/GenBank/DDBJ whole genome shotgun (WGS) entry which is preliminary data.</text>
</comment>
<dbReference type="Proteomes" id="UP000789901">
    <property type="component" value="Unassembled WGS sequence"/>
</dbReference>
<gene>
    <name evidence="2" type="ORF">GMARGA_LOCUS21954</name>
</gene>
<evidence type="ECO:0000313" key="3">
    <source>
        <dbReference type="Proteomes" id="UP000789901"/>
    </source>
</evidence>
<feature type="region of interest" description="Disordered" evidence="1">
    <location>
        <begin position="59"/>
        <end position="79"/>
    </location>
</feature>
<sequence length="224" mass="25887">MTKKNNKRSLNETEKFSEENLAKCTLTKKTDKTRNPFASITNDREDSIINNVFRSRRNTRRPLQSIQNEVVTGSSPDKKKGSGLGVLISEKIQKHKGNFQRHNEYLLEFHIISKHLKLNILIVYLPPNDPKQATTENWEEYKLSLQYFLSKRTSSLDTLNKDINKISQKDIDNIWVSIESGILYAAKHNIPFRRIPNSMKKALSTNRKTKSPLQKDTISISKIC</sequence>
<feature type="compositionally biased region" description="Polar residues" evidence="1">
    <location>
        <begin position="61"/>
        <end position="75"/>
    </location>
</feature>
<evidence type="ECO:0000313" key="2">
    <source>
        <dbReference type="EMBL" id="CAG8795278.1"/>
    </source>
</evidence>
<organism evidence="2 3">
    <name type="scientific">Gigaspora margarita</name>
    <dbReference type="NCBI Taxonomy" id="4874"/>
    <lineage>
        <taxon>Eukaryota</taxon>
        <taxon>Fungi</taxon>
        <taxon>Fungi incertae sedis</taxon>
        <taxon>Mucoromycota</taxon>
        <taxon>Glomeromycotina</taxon>
        <taxon>Glomeromycetes</taxon>
        <taxon>Diversisporales</taxon>
        <taxon>Gigasporaceae</taxon>
        <taxon>Gigaspora</taxon>
    </lineage>
</organism>
<proteinExistence type="predicted"/>
<evidence type="ECO:0000256" key="1">
    <source>
        <dbReference type="SAM" id="MobiDB-lite"/>
    </source>
</evidence>
<reference evidence="2 3" key="1">
    <citation type="submission" date="2021-06" db="EMBL/GenBank/DDBJ databases">
        <authorList>
            <person name="Kallberg Y."/>
            <person name="Tangrot J."/>
            <person name="Rosling A."/>
        </authorList>
    </citation>
    <scope>NUCLEOTIDE SEQUENCE [LARGE SCALE GENOMIC DNA]</scope>
    <source>
        <strain evidence="2 3">120-4 pot B 10/14</strain>
    </source>
</reference>
<dbReference type="EMBL" id="CAJVQB010020745">
    <property type="protein sequence ID" value="CAG8795278.1"/>
    <property type="molecule type" value="Genomic_DNA"/>
</dbReference>
<name>A0ABN7VRJ3_GIGMA</name>